<evidence type="ECO:0000256" key="3">
    <source>
        <dbReference type="ARBA" id="ARBA00022692"/>
    </source>
</evidence>
<feature type="transmembrane region" description="Helical" evidence="6">
    <location>
        <begin position="156"/>
        <end position="179"/>
    </location>
</feature>
<dbReference type="PIRSF" id="PIRSF006483">
    <property type="entry name" value="Membrane_protein_YitT"/>
    <property type="match status" value="1"/>
</dbReference>
<dbReference type="PANTHER" id="PTHR33545:SF5">
    <property type="entry name" value="UPF0750 MEMBRANE PROTEIN YITT"/>
    <property type="match status" value="1"/>
</dbReference>
<name>A0A9D1I6M6_9CLOT</name>
<proteinExistence type="predicted"/>
<keyword evidence="2" id="KW-1003">Cell membrane</keyword>
<dbReference type="Pfam" id="PF10035">
    <property type="entry name" value="DUF2179"/>
    <property type="match status" value="1"/>
</dbReference>
<dbReference type="Pfam" id="PF02588">
    <property type="entry name" value="YitT_membrane"/>
    <property type="match status" value="1"/>
</dbReference>
<evidence type="ECO:0000256" key="2">
    <source>
        <dbReference type="ARBA" id="ARBA00022475"/>
    </source>
</evidence>
<dbReference type="InterPro" id="IPR015867">
    <property type="entry name" value="N-reg_PII/ATP_PRibTrfase_C"/>
</dbReference>
<dbReference type="InterPro" id="IPR051461">
    <property type="entry name" value="UPF0750_membrane"/>
</dbReference>
<comment type="caution">
    <text evidence="8">The sequence shown here is derived from an EMBL/GenBank/DDBJ whole genome shotgun (WGS) entry which is preliminary data.</text>
</comment>
<reference evidence="8" key="1">
    <citation type="submission" date="2020-10" db="EMBL/GenBank/DDBJ databases">
        <authorList>
            <person name="Gilroy R."/>
        </authorList>
    </citation>
    <scope>NUCLEOTIDE SEQUENCE</scope>
    <source>
        <strain evidence="8">CHK195-4489</strain>
    </source>
</reference>
<evidence type="ECO:0000256" key="1">
    <source>
        <dbReference type="ARBA" id="ARBA00004651"/>
    </source>
</evidence>
<keyword evidence="5 6" id="KW-0472">Membrane</keyword>
<feature type="transmembrane region" description="Helical" evidence="6">
    <location>
        <begin position="117"/>
        <end position="135"/>
    </location>
</feature>
<dbReference type="PANTHER" id="PTHR33545">
    <property type="entry name" value="UPF0750 MEMBRANE PROTEIN YITT-RELATED"/>
    <property type="match status" value="1"/>
</dbReference>
<dbReference type="CDD" id="cd16380">
    <property type="entry name" value="YitT_C"/>
    <property type="match status" value="1"/>
</dbReference>
<evidence type="ECO:0000256" key="6">
    <source>
        <dbReference type="SAM" id="Phobius"/>
    </source>
</evidence>
<feature type="transmembrane region" description="Helical" evidence="6">
    <location>
        <begin position="76"/>
        <end position="97"/>
    </location>
</feature>
<comment type="subcellular location">
    <subcellularLocation>
        <location evidence="1">Cell membrane</location>
        <topology evidence="1">Multi-pass membrane protein</topology>
    </subcellularLocation>
</comment>
<gene>
    <name evidence="8" type="ORF">IAD50_01870</name>
</gene>
<evidence type="ECO:0000259" key="7">
    <source>
        <dbReference type="Pfam" id="PF10035"/>
    </source>
</evidence>
<dbReference type="InterPro" id="IPR019264">
    <property type="entry name" value="DUF2179"/>
</dbReference>
<dbReference type="Proteomes" id="UP000824089">
    <property type="component" value="Unassembled WGS sequence"/>
</dbReference>
<dbReference type="AlphaFoldDB" id="A0A9D1I6M6"/>
<protein>
    <submittedName>
        <fullName evidence="8">YitT family protein</fullName>
    </submittedName>
</protein>
<reference evidence="8" key="2">
    <citation type="journal article" date="2021" name="PeerJ">
        <title>Extensive microbial diversity within the chicken gut microbiome revealed by metagenomics and culture.</title>
        <authorList>
            <person name="Gilroy R."/>
            <person name="Ravi A."/>
            <person name="Getino M."/>
            <person name="Pursley I."/>
            <person name="Horton D.L."/>
            <person name="Alikhan N.F."/>
            <person name="Baker D."/>
            <person name="Gharbi K."/>
            <person name="Hall N."/>
            <person name="Watson M."/>
            <person name="Adriaenssens E.M."/>
            <person name="Foster-Nyarko E."/>
            <person name="Jarju S."/>
            <person name="Secka A."/>
            <person name="Antonio M."/>
            <person name="Oren A."/>
            <person name="Chaudhuri R.R."/>
            <person name="La Ragione R."/>
            <person name="Hildebrand F."/>
            <person name="Pallen M.J."/>
        </authorList>
    </citation>
    <scope>NUCLEOTIDE SEQUENCE</scope>
    <source>
        <strain evidence="8">CHK195-4489</strain>
    </source>
</reference>
<evidence type="ECO:0000256" key="4">
    <source>
        <dbReference type="ARBA" id="ARBA00022989"/>
    </source>
</evidence>
<organism evidence="8 9">
    <name type="scientific">Candidatus Egerieisoma faecipullorum</name>
    <dbReference type="NCBI Taxonomy" id="2840963"/>
    <lineage>
        <taxon>Bacteria</taxon>
        <taxon>Bacillati</taxon>
        <taxon>Bacillota</taxon>
        <taxon>Clostridia</taxon>
        <taxon>Eubacteriales</taxon>
        <taxon>Clostridiaceae</taxon>
        <taxon>Clostridiaceae incertae sedis</taxon>
        <taxon>Candidatus Egerieisoma</taxon>
    </lineage>
</organism>
<accession>A0A9D1I6M6</accession>
<evidence type="ECO:0000313" key="9">
    <source>
        <dbReference type="Proteomes" id="UP000824089"/>
    </source>
</evidence>
<keyword evidence="3 6" id="KW-0812">Transmembrane</keyword>
<keyword evidence="4 6" id="KW-1133">Transmembrane helix</keyword>
<feature type="domain" description="DUF2179" evidence="7">
    <location>
        <begin position="232"/>
        <end position="286"/>
    </location>
</feature>
<sequence>MKNKIIKAALIVAGAFVTSLGLNLFLEPSGIAPGGISGVAVLINKIAGGRIPVGVLTLILNIPLFIAGYKELGKEFIIKSAVGTILYSVMLDVTVYLVEPMQRFFSTENYGEAGHTMLYAIWGGLLMGMGFGLIFRGGATTGGTDIGARLLQKRMSWLTLGQLVLSLDVVFLLVVALTYRSILAAMYTGIAVFVSSKVIDIVEAGVNYAKEIYIFTEKPELLASEILRQLERGVTKLNGEGMYTGKPVDILWCVVYNRQVPQLRRIVDRHDPNAFIIVNEVRETKGLHG</sequence>
<dbReference type="Gene3D" id="3.30.70.120">
    <property type="match status" value="1"/>
</dbReference>
<dbReference type="GO" id="GO:0005886">
    <property type="term" value="C:plasma membrane"/>
    <property type="evidence" value="ECO:0007669"/>
    <property type="project" value="UniProtKB-SubCell"/>
</dbReference>
<feature type="transmembrane region" description="Helical" evidence="6">
    <location>
        <begin position="48"/>
        <end position="69"/>
    </location>
</feature>
<dbReference type="InterPro" id="IPR003740">
    <property type="entry name" value="YitT"/>
</dbReference>
<evidence type="ECO:0000313" key="8">
    <source>
        <dbReference type="EMBL" id="HIU29024.1"/>
    </source>
</evidence>
<dbReference type="EMBL" id="DVMM01000035">
    <property type="protein sequence ID" value="HIU29024.1"/>
    <property type="molecule type" value="Genomic_DNA"/>
</dbReference>
<evidence type="ECO:0000256" key="5">
    <source>
        <dbReference type="ARBA" id="ARBA00023136"/>
    </source>
</evidence>